<dbReference type="PANTHER" id="PTHR43040">
    <property type="entry name" value="RIBONUCLEASE D"/>
    <property type="match status" value="1"/>
</dbReference>
<dbReference type="Pfam" id="PF01612">
    <property type="entry name" value="DNA_pol_A_exo1"/>
    <property type="match status" value="1"/>
</dbReference>
<proteinExistence type="predicted"/>
<dbReference type="EMBL" id="VICG01000003">
    <property type="protein sequence ID" value="KAA8574368.1"/>
    <property type="molecule type" value="Genomic_DNA"/>
</dbReference>
<dbReference type="InterPro" id="IPR002562">
    <property type="entry name" value="3'-5'_exonuclease_dom"/>
</dbReference>
<dbReference type="GO" id="GO:0006139">
    <property type="term" value="P:nucleobase-containing compound metabolic process"/>
    <property type="evidence" value="ECO:0007669"/>
    <property type="project" value="InterPro"/>
</dbReference>
<dbReference type="SUPFAM" id="SSF53098">
    <property type="entry name" value="Ribonuclease H-like"/>
    <property type="match status" value="1"/>
</dbReference>
<evidence type="ECO:0000259" key="1">
    <source>
        <dbReference type="Pfam" id="PF01612"/>
    </source>
</evidence>
<evidence type="ECO:0000313" key="2">
    <source>
        <dbReference type="EMBL" id="KAA8574368.1"/>
    </source>
</evidence>
<evidence type="ECO:0000313" key="3">
    <source>
        <dbReference type="Proteomes" id="UP000322873"/>
    </source>
</evidence>
<dbReference type="AlphaFoldDB" id="A0A5M9JXV9"/>
<dbReference type="PANTHER" id="PTHR43040:SF1">
    <property type="entry name" value="RIBONUCLEASE D"/>
    <property type="match status" value="1"/>
</dbReference>
<dbReference type="Gene3D" id="3.30.420.10">
    <property type="entry name" value="Ribonuclease H-like superfamily/Ribonuclease H"/>
    <property type="match status" value="1"/>
</dbReference>
<comment type="caution">
    <text evidence="2">The sequence shown here is derived from an EMBL/GenBank/DDBJ whole genome shotgun (WGS) entry which is preliminary data.</text>
</comment>
<dbReference type="Proteomes" id="UP000322873">
    <property type="component" value="Unassembled WGS sequence"/>
</dbReference>
<dbReference type="GO" id="GO:0003676">
    <property type="term" value="F:nucleic acid binding"/>
    <property type="evidence" value="ECO:0007669"/>
    <property type="project" value="InterPro"/>
</dbReference>
<sequence>MLIRLSTFQSCRLYRIWHPTSHISAARQYSTKPPRRIIAKINQLRLAFTSVFDSFLKFRHVESFISRCKAEGKNDPSHSSTTANITTTLPSIPSRTMESIEAPVTGIKETVVGTDSAIELTDTPAGIIKLIDSLAQSDLPTSPPSVYIDLEGIDIGRGGSISILQVFILPLDEVFLVDVYSLGEQAFSTKNASGITLKSILESQLILKVIFDVRNDSDALFSHFGVKLSGVIDLQLMELASRSRARNYVCGLAKCMDRDLLQTSEELKIRSAIKSRGRQLFAPELGGRYEVFNDRPLDPAIVNYCVQDVKLMPELWKTYNAKLDKVDKVWASKVEEETKARLLWSQSPGYNGKGQHMAKAPRGW</sequence>
<protein>
    <recommendedName>
        <fullName evidence="1">3'-5' exonuclease domain-containing protein</fullName>
    </recommendedName>
</protein>
<dbReference type="InterPro" id="IPR012337">
    <property type="entry name" value="RNaseH-like_sf"/>
</dbReference>
<reference evidence="2 3" key="1">
    <citation type="submission" date="2019-06" db="EMBL/GenBank/DDBJ databases">
        <title>Genome Sequence of the Brown Rot Fungal Pathogen Monilinia fructicola.</title>
        <authorList>
            <person name="De Miccolis Angelini R.M."/>
            <person name="Landi L."/>
            <person name="Abate D."/>
            <person name="Pollastro S."/>
            <person name="Romanazzi G."/>
            <person name="Faretra F."/>
        </authorList>
    </citation>
    <scope>NUCLEOTIDE SEQUENCE [LARGE SCALE GENOMIC DNA]</scope>
    <source>
        <strain evidence="2 3">Mfrc123</strain>
    </source>
</reference>
<feature type="domain" description="3'-5' exonuclease" evidence="1">
    <location>
        <begin position="138"/>
        <end position="318"/>
    </location>
</feature>
<dbReference type="GO" id="GO:0008408">
    <property type="term" value="F:3'-5' exonuclease activity"/>
    <property type="evidence" value="ECO:0007669"/>
    <property type="project" value="InterPro"/>
</dbReference>
<dbReference type="VEuPathDB" id="FungiDB:MFRU_015g01460"/>
<name>A0A5M9JXV9_MONFR</name>
<accession>A0A5M9JXV9</accession>
<gene>
    <name evidence="2" type="ORF">EYC84_005849</name>
</gene>
<dbReference type="InterPro" id="IPR036397">
    <property type="entry name" value="RNaseH_sf"/>
</dbReference>
<organism evidence="2 3">
    <name type="scientific">Monilinia fructicola</name>
    <name type="common">Brown rot fungus</name>
    <name type="synonym">Ciboria fructicola</name>
    <dbReference type="NCBI Taxonomy" id="38448"/>
    <lineage>
        <taxon>Eukaryota</taxon>
        <taxon>Fungi</taxon>
        <taxon>Dikarya</taxon>
        <taxon>Ascomycota</taxon>
        <taxon>Pezizomycotina</taxon>
        <taxon>Leotiomycetes</taxon>
        <taxon>Helotiales</taxon>
        <taxon>Sclerotiniaceae</taxon>
        <taxon>Monilinia</taxon>
    </lineage>
</organism>
<keyword evidence="3" id="KW-1185">Reference proteome</keyword>